<dbReference type="InterPro" id="IPR029069">
    <property type="entry name" value="HotDog_dom_sf"/>
</dbReference>
<dbReference type="OMA" id="HNRVWMK"/>
<comment type="caution">
    <text evidence="6">The sequence shown here is derived from an EMBL/GenBank/DDBJ whole genome shotgun (WGS) entry which is preliminary data.</text>
</comment>
<dbReference type="PANTHER" id="PTHR11066:SF34">
    <property type="entry name" value="ACYL-COENZYME A THIOESTERASE 8"/>
    <property type="match status" value="1"/>
</dbReference>
<dbReference type="GO" id="GO:0009062">
    <property type="term" value="P:fatty acid catabolic process"/>
    <property type="evidence" value="ECO:0007669"/>
    <property type="project" value="TreeGrafter"/>
</dbReference>
<dbReference type="GO" id="GO:0047617">
    <property type="term" value="F:fatty acyl-CoA hydrolase activity"/>
    <property type="evidence" value="ECO:0007669"/>
    <property type="project" value="InterPro"/>
</dbReference>
<dbReference type="Pfam" id="PF13622">
    <property type="entry name" value="4HBT_3"/>
    <property type="match status" value="1"/>
</dbReference>
<dbReference type="Proteomes" id="UP000310708">
    <property type="component" value="Unassembled WGS sequence"/>
</dbReference>
<reference evidence="7 8" key="1">
    <citation type="submission" date="2019-03" db="EMBL/GenBank/DDBJ databases">
        <title>Sequencing 25 genomes of Wallemia mellicola.</title>
        <authorList>
            <person name="Gostincar C."/>
        </authorList>
    </citation>
    <scope>NUCLEOTIDE SEQUENCE [LARGE SCALE GENOMIC DNA]</scope>
    <source>
        <strain evidence="5 7">EXF-1274</strain>
        <strain evidence="6 8">EXF-757</strain>
    </source>
</reference>
<dbReference type="CDD" id="cd03445">
    <property type="entry name" value="Thioesterase_II_repeat2"/>
    <property type="match status" value="1"/>
</dbReference>
<dbReference type="Proteomes" id="UP000309601">
    <property type="component" value="Unassembled WGS sequence"/>
</dbReference>
<name>A0A4T0PLZ4_9BASI</name>
<dbReference type="Pfam" id="PF02551">
    <property type="entry name" value="Acyl_CoA_thio"/>
    <property type="match status" value="1"/>
</dbReference>
<dbReference type="InterPro" id="IPR049449">
    <property type="entry name" value="TesB_ACOT8-like_N"/>
</dbReference>
<proteinExistence type="inferred from homology"/>
<feature type="domain" description="Acyl-CoA thioesterase-like N-terminal HotDog" evidence="4">
    <location>
        <begin position="38"/>
        <end position="120"/>
    </location>
</feature>
<dbReference type="InterPro" id="IPR003703">
    <property type="entry name" value="Acyl_CoA_thio"/>
</dbReference>
<dbReference type="EMBL" id="SPRX01000016">
    <property type="protein sequence ID" value="TIC66472.1"/>
    <property type="molecule type" value="Genomic_DNA"/>
</dbReference>
<dbReference type="CDD" id="cd03444">
    <property type="entry name" value="Thioesterase_II_repeat1"/>
    <property type="match status" value="1"/>
</dbReference>
<evidence type="ECO:0000259" key="3">
    <source>
        <dbReference type="Pfam" id="PF02551"/>
    </source>
</evidence>
<evidence type="ECO:0000313" key="8">
    <source>
        <dbReference type="Proteomes" id="UP000310708"/>
    </source>
</evidence>
<evidence type="ECO:0000313" key="6">
    <source>
        <dbReference type="EMBL" id="TIC66472.1"/>
    </source>
</evidence>
<dbReference type="GO" id="GO:0016853">
    <property type="term" value="F:isomerase activity"/>
    <property type="evidence" value="ECO:0007669"/>
    <property type="project" value="UniProtKB-KW"/>
</dbReference>
<sequence length="317" mass="36317">MNEGNTKKEYIGTSLDLEKIDKYIYRSKQPLWQPVSSSIGVFGGQVISQAIQAATTVSEEKNGDKYSLHSFHCYFLLAGQASMPVIYHVHPLRLGRSYQTYHVRATQDGNNIFTLTASFALPEPTQPHFSIAPPVDVPPPNECELNEDRWQRFLDTYQAKLDKNLVEVIRARIEERRTSALALKDASKRSKFDEKGHFITSNQHSWWIKARTSPGDKPSTQKAILAYMSDLNFIHTVSHSLGLRQYFNLGMLSSIDHSMWFYDDFDTSEWLLYKTFCPRARHGRGNVNGEFWTQDGRLVALTAQQGLVREKRPEARL</sequence>
<gene>
    <name evidence="6" type="ORF">E3Q01_01679</name>
    <name evidence="5" type="ORF">E3Q02_02463</name>
</gene>
<evidence type="ECO:0000313" key="5">
    <source>
        <dbReference type="EMBL" id="TIC64791.1"/>
    </source>
</evidence>
<comment type="similarity">
    <text evidence="1">Belongs to the C/M/P thioester hydrolase family.</text>
</comment>
<dbReference type="EMBL" id="SPRW01000025">
    <property type="protein sequence ID" value="TIC64791.1"/>
    <property type="molecule type" value="Genomic_DNA"/>
</dbReference>
<dbReference type="AlphaFoldDB" id="A0A4T0PLZ4"/>
<evidence type="ECO:0000313" key="7">
    <source>
        <dbReference type="Proteomes" id="UP000309601"/>
    </source>
</evidence>
<dbReference type="Gene3D" id="2.40.160.210">
    <property type="entry name" value="Acyl-CoA thioesterase, double hotdog domain"/>
    <property type="match status" value="1"/>
</dbReference>
<feature type="domain" description="Acyl-CoA thioesterase 2 C-terminal" evidence="3">
    <location>
        <begin position="193"/>
        <end position="307"/>
    </location>
</feature>
<keyword evidence="2" id="KW-0378">Hydrolase</keyword>
<protein>
    <submittedName>
        <fullName evidence="6">Thioesterase/thiol ester dehydrase-isomerase</fullName>
    </submittedName>
</protein>
<dbReference type="PANTHER" id="PTHR11066">
    <property type="entry name" value="ACYL-COA THIOESTERASE"/>
    <property type="match status" value="1"/>
</dbReference>
<dbReference type="GO" id="GO:0005782">
    <property type="term" value="C:peroxisomal matrix"/>
    <property type="evidence" value="ECO:0007669"/>
    <property type="project" value="TreeGrafter"/>
</dbReference>
<organism evidence="6 8">
    <name type="scientific">Wallemia mellicola</name>
    <dbReference type="NCBI Taxonomy" id="1708541"/>
    <lineage>
        <taxon>Eukaryota</taxon>
        <taxon>Fungi</taxon>
        <taxon>Dikarya</taxon>
        <taxon>Basidiomycota</taxon>
        <taxon>Wallemiomycotina</taxon>
        <taxon>Wallemiomycetes</taxon>
        <taxon>Wallemiales</taxon>
        <taxon>Wallemiaceae</taxon>
        <taxon>Wallemia</taxon>
    </lineage>
</organism>
<evidence type="ECO:0000256" key="2">
    <source>
        <dbReference type="ARBA" id="ARBA00022801"/>
    </source>
</evidence>
<dbReference type="InterPro" id="IPR025652">
    <property type="entry name" value="TesB_C"/>
</dbReference>
<dbReference type="InterPro" id="IPR042171">
    <property type="entry name" value="Acyl-CoA_hotdog"/>
</dbReference>
<accession>A0A4T0PLZ4</accession>
<evidence type="ECO:0000256" key="1">
    <source>
        <dbReference type="ARBA" id="ARBA00006538"/>
    </source>
</evidence>
<dbReference type="SUPFAM" id="SSF54637">
    <property type="entry name" value="Thioesterase/thiol ester dehydrase-isomerase"/>
    <property type="match status" value="2"/>
</dbReference>
<evidence type="ECO:0000259" key="4">
    <source>
        <dbReference type="Pfam" id="PF13622"/>
    </source>
</evidence>
<dbReference type="GO" id="GO:0006637">
    <property type="term" value="P:acyl-CoA metabolic process"/>
    <property type="evidence" value="ECO:0007669"/>
    <property type="project" value="InterPro"/>
</dbReference>
<keyword evidence="6" id="KW-0413">Isomerase</keyword>